<evidence type="ECO:0000313" key="3">
    <source>
        <dbReference type="Proteomes" id="UP000229523"/>
    </source>
</evidence>
<reference evidence="2 3" key="1">
    <citation type="journal article" date="2018" name="Front. Microbiol.">
        <title>Description and Comparative Genomics of Macrococcus caseolyticus subsp. hominis subsp. nov., Macrococcus goetzii sp. nov., Macrococcus epidermidis sp. nov., and Macrococcus bohemicus sp. nov., Novel Macrococci From Human Clinical Material With Virulence Potential and Suspected Uptake of Foreign DNA by Natural Transformation.</title>
        <authorList>
            <person name="Maslanova I."/>
            <person name="Wertheimer Z."/>
            <person name="Sedlacek I."/>
            <person name="Svec P."/>
            <person name="Indrakova A."/>
            <person name="Kovarovic V."/>
            <person name="Schumann P."/>
            <person name="Sproer C."/>
            <person name="Kralova S."/>
            <person name="Sedo O."/>
            <person name="Kristofova L."/>
            <person name="Vrbovska V."/>
            <person name="Fuzik T."/>
            <person name="Petras P."/>
            <person name="Zdrahal Z."/>
            <person name="Ruzickova V."/>
            <person name="Doskar J."/>
            <person name="Pantucek R."/>
        </authorList>
    </citation>
    <scope>NUCLEOTIDE SEQUENCE [LARGE SCALE GENOMIC DNA]</scope>
    <source>
        <strain evidence="2 3">CCM 4927</strain>
    </source>
</reference>
<accession>A0A395GBF0</accession>
<organism evidence="2 3">
    <name type="scientific">Macrococcoides goetzii</name>
    <dbReference type="NCBI Taxonomy" id="1891097"/>
    <lineage>
        <taxon>Bacteria</taxon>
        <taxon>Bacillati</taxon>
        <taxon>Bacillota</taxon>
        <taxon>Bacilli</taxon>
        <taxon>Bacillales</taxon>
        <taxon>Staphylococcaceae</taxon>
        <taxon>Macrococcoides</taxon>
    </lineage>
</organism>
<proteinExistence type="predicted"/>
<keyword evidence="3" id="KW-1185">Reference proteome</keyword>
<comment type="caution">
    <text evidence="2">The sequence shown here is derived from an EMBL/GenBank/DDBJ whole genome shotgun (WGS) entry which is preliminary data.</text>
</comment>
<dbReference type="Proteomes" id="UP000229523">
    <property type="component" value="Unassembled WGS sequence"/>
</dbReference>
<gene>
    <name evidence="2" type="ORF">BFS35_007315</name>
</gene>
<evidence type="ECO:0000313" key="2">
    <source>
        <dbReference type="EMBL" id="RAI81371.1"/>
    </source>
</evidence>
<name>A0A395GBF0_9STAP</name>
<evidence type="ECO:0000256" key="1">
    <source>
        <dbReference type="SAM" id="Coils"/>
    </source>
</evidence>
<protein>
    <submittedName>
        <fullName evidence="2">Uncharacterized protein</fullName>
    </submittedName>
</protein>
<dbReference type="AlphaFoldDB" id="A0A395GBF0"/>
<sequence>MLVSSILKNGISGFNSNSNEMMIPDEKHFQAFCYAFAMEVDGIIVSFDTNLTGKNFYSCHIIINEEDFYVLLNSIYPMIAFARKVGYFDIEFIDNEKYKRFFQATYRIIDISELNKKLIDLEHQLNEAELEQAKYYESKTAGEVIFNHWD</sequence>
<dbReference type="RefSeq" id="WP_099578908.1">
    <property type="nucleotide sequence ID" value="NZ_MJBI02000002.1"/>
</dbReference>
<feature type="coiled-coil region" evidence="1">
    <location>
        <begin position="111"/>
        <end position="138"/>
    </location>
</feature>
<dbReference type="EMBL" id="MJBI02000002">
    <property type="protein sequence ID" value="RAI81371.1"/>
    <property type="molecule type" value="Genomic_DNA"/>
</dbReference>
<keyword evidence="1" id="KW-0175">Coiled coil</keyword>